<dbReference type="Proteomes" id="UP000823388">
    <property type="component" value="Chromosome 6K"/>
</dbReference>
<evidence type="ECO:0000313" key="2">
    <source>
        <dbReference type="EMBL" id="KAG2583427.1"/>
    </source>
</evidence>
<reference evidence="2 3" key="1">
    <citation type="submission" date="2020-05" db="EMBL/GenBank/DDBJ databases">
        <title>WGS assembly of Panicum virgatum.</title>
        <authorList>
            <person name="Lovell J.T."/>
            <person name="Jenkins J."/>
            <person name="Shu S."/>
            <person name="Juenger T.E."/>
            <person name="Schmutz J."/>
        </authorList>
    </citation>
    <scope>NUCLEOTIDE SEQUENCE [LARGE SCALE GENOMIC DNA]</scope>
    <source>
        <strain evidence="3">cv. AP13</strain>
    </source>
</reference>
<feature type="region of interest" description="Disordered" evidence="1">
    <location>
        <begin position="140"/>
        <end position="212"/>
    </location>
</feature>
<organism evidence="2 3">
    <name type="scientific">Panicum virgatum</name>
    <name type="common">Blackwell switchgrass</name>
    <dbReference type="NCBI Taxonomy" id="38727"/>
    <lineage>
        <taxon>Eukaryota</taxon>
        <taxon>Viridiplantae</taxon>
        <taxon>Streptophyta</taxon>
        <taxon>Embryophyta</taxon>
        <taxon>Tracheophyta</taxon>
        <taxon>Spermatophyta</taxon>
        <taxon>Magnoliopsida</taxon>
        <taxon>Liliopsida</taxon>
        <taxon>Poales</taxon>
        <taxon>Poaceae</taxon>
        <taxon>PACMAD clade</taxon>
        <taxon>Panicoideae</taxon>
        <taxon>Panicodae</taxon>
        <taxon>Paniceae</taxon>
        <taxon>Panicinae</taxon>
        <taxon>Panicum</taxon>
        <taxon>Panicum sect. Hiantes</taxon>
    </lineage>
</organism>
<evidence type="ECO:0000256" key="1">
    <source>
        <dbReference type="SAM" id="MobiDB-lite"/>
    </source>
</evidence>
<feature type="compositionally biased region" description="Pro residues" evidence="1">
    <location>
        <begin position="10"/>
        <end position="23"/>
    </location>
</feature>
<proteinExistence type="predicted"/>
<feature type="compositionally biased region" description="Pro residues" evidence="1">
    <location>
        <begin position="86"/>
        <end position="95"/>
    </location>
</feature>
<evidence type="ECO:0000313" key="3">
    <source>
        <dbReference type="Proteomes" id="UP000823388"/>
    </source>
</evidence>
<feature type="compositionally biased region" description="Low complexity" evidence="1">
    <location>
        <begin position="96"/>
        <end position="111"/>
    </location>
</feature>
<feature type="region of interest" description="Disordered" evidence="1">
    <location>
        <begin position="269"/>
        <end position="302"/>
    </location>
</feature>
<feature type="region of interest" description="Disordered" evidence="1">
    <location>
        <begin position="1"/>
        <end position="111"/>
    </location>
</feature>
<name>A0A8T0RC56_PANVG</name>
<accession>A0A8T0RC56</accession>
<feature type="compositionally biased region" description="Gly residues" evidence="1">
    <location>
        <begin position="51"/>
        <end position="60"/>
    </location>
</feature>
<protein>
    <submittedName>
        <fullName evidence="2">Uncharacterized protein</fullName>
    </submittedName>
</protein>
<sequence>MAASHGRPAPQQPPPARTLPCPEPSHGGPLPARAPPWPLDASLRRRWFVPPGGGGGGGSRGLAARGREGGGLVGTWIRRGRRKEGSPPPPAPSPPRCSALAPRPCLSSRSPLPLRLGAAGLAPFHHDIVAATRARRAVASRARHRGCSPAPPRSEGARALNATSAAPRRSRRARGARGLPATAPRLHHGGATALSTARWRRRPRHQGGIAESPARAPMRWTWRGGLRRRPSHLPLPDSEVRRRSCPAVAPRHAPPWPRCRGRAAVRIEGRRTRSQRVAAVAGPGGGGRVAGRGRGGRDEGIE</sequence>
<dbReference type="EMBL" id="CM029047">
    <property type="protein sequence ID" value="KAG2583427.1"/>
    <property type="molecule type" value="Genomic_DNA"/>
</dbReference>
<keyword evidence="3" id="KW-1185">Reference proteome</keyword>
<gene>
    <name evidence="2" type="ORF">PVAP13_6KG214506</name>
</gene>
<feature type="compositionally biased region" description="Gly residues" evidence="1">
    <location>
        <begin position="282"/>
        <end position="293"/>
    </location>
</feature>
<dbReference type="AlphaFoldDB" id="A0A8T0RC56"/>
<comment type="caution">
    <text evidence="2">The sequence shown here is derived from an EMBL/GenBank/DDBJ whole genome shotgun (WGS) entry which is preliminary data.</text>
</comment>